<organism evidence="4 5">
    <name type="scientific">Aspergillus violaceofuscus (strain CBS 115571)</name>
    <dbReference type="NCBI Taxonomy" id="1450538"/>
    <lineage>
        <taxon>Eukaryota</taxon>
        <taxon>Fungi</taxon>
        <taxon>Dikarya</taxon>
        <taxon>Ascomycota</taxon>
        <taxon>Pezizomycotina</taxon>
        <taxon>Eurotiomycetes</taxon>
        <taxon>Eurotiomycetidae</taxon>
        <taxon>Eurotiales</taxon>
        <taxon>Aspergillaceae</taxon>
        <taxon>Aspergillus</taxon>
    </lineage>
</organism>
<evidence type="ECO:0000256" key="2">
    <source>
        <dbReference type="SAM" id="MobiDB-lite"/>
    </source>
</evidence>
<feature type="domain" description="Teneurin-like YD-shell" evidence="3">
    <location>
        <begin position="166"/>
        <end position="490"/>
    </location>
</feature>
<dbReference type="InterPro" id="IPR056823">
    <property type="entry name" value="TEN-like_YD-shell"/>
</dbReference>
<keyword evidence="5" id="KW-1185">Reference proteome</keyword>
<dbReference type="InterPro" id="IPR022385">
    <property type="entry name" value="Rhs_assc_core"/>
</dbReference>
<keyword evidence="1" id="KW-0677">Repeat</keyword>
<dbReference type="EMBL" id="KZ825194">
    <property type="protein sequence ID" value="PYI15154.1"/>
    <property type="molecule type" value="Genomic_DNA"/>
</dbReference>
<sequence>MARWPRNLDPGAPSGFGTQCFDGLERPHHHQQLSGRRPRPGPGHHADGRALRAHVRAGTELCVDRPGHQRWRRLVRARPASRPCRAAGGLARRGPPQLLPLQPAVHGDDPDRGRDSRLGIRVLAIQYDAHGRRQEIQVGPVKTRFTYDQTDRVVTTVAEDSRQGVTLTTNIQYDEFGREIHRKVGTGATLLFQTTQAYGATGLVAARERRDATGTLLRQETFEYDSLSRLVDYQCQGTQPPVDEHGRALRRQRFTLTDYNGIARIQTTFADGSANTQAYTYSAQDPTQLVSISNTHPDEAAARAVTLEYDENGCMTRDEHGRTLVYNASRFLTAVYDSQSQLLCEYGYDATDRLVRQSIPHEPDTEFSYRGGALVAVTKGDRWTSFLADGGVYWGEVQQQEEEGSETKSQLWACDAQHSVGTWLDTRDVQQVHEQAYTPYGFSASASSTPTTIGFNGQWRDPVTGWYHLGAGYRVYNPRLGVFLQPDGWSPFSSGEINPYAYCLGDPINRSDASGHFSWRSFFPIVVGVSVAIGLAVLTGGTGLVAGMAIGAAVNVGVGVAYDLATGTPPTLKSIAANAFYGAAGGVAAQALAWAPASVAGKIAQAVTHELATNLVTLPGTLFYQAHGRALVSAALGAGSTRDARTPQDAPATPATAGYLAEWPLEQLRRQQRGAPPSPPAVAQAAAGHEALSSDQTGSAAVRVSSRETVTAEDVRSASLVGPSAAGGAPFTLQLGAVHRVAFTIDAQAVHVPAWDVGGSALSAAAASSAYLGLLG</sequence>
<dbReference type="PANTHER" id="PTHR32305:SF15">
    <property type="entry name" value="PROTEIN RHSA-RELATED"/>
    <property type="match status" value="1"/>
</dbReference>
<protein>
    <recommendedName>
        <fullName evidence="3">Teneurin-like YD-shell domain-containing protein</fullName>
    </recommendedName>
</protein>
<accession>A0A2V5H0P6</accession>
<evidence type="ECO:0000256" key="1">
    <source>
        <dbReference type="ARBA" id="ARBA00022737"/>
    </source>
</evidence>
<feature type="compositionally biased region" description="Basic and acidic residues" evidence="2">
    <location>
        <begin position="106"/>
        <end position="115"/>
    </location>
</feature>
<feature type="region of interest" description="Disordered" evidence="2">
    <location>
        <begin position="85"/>
        <end position="115"/>
    </location>
</feature>
<gene>
    <name evidence="4" type="ORF">BO99DRAFT_476557</name>
</gene>
<feature type="compositionally biased region" description="Basic residues" evidence="2">
    <location>
        <begin position="27"/>
        <end position="39"/>
    </location>
</feature>
<dbReference type="PANTHER" id="PTHR32305">
    <property type="match status" value="1"/>
</dbReference>
<evidence type="ECO:0000313" key="5">
    <source>
        <dbReference type="Proteomes" id="UP000249829"/>
    </source>
</evidence>
<dbReference type="Proteomes" id="UP000249829">
    <property type="component" value="Unassembled WGS sequence"/>
</dbReference>
<dbReference type="OMA" id="HVPAWDV"/>
<feature type="region of interest" description="Disordered" evidence="2">
    <location>
        <begin position="1"/>
        <end position="47"/>
    </location>
</feature>
<reference evidence="4 5" key="1">
    <citation type="submission" date="2018-02" db="EMBL/GenBank/DDBJ databases">
        <title>The genomes of Aspergillus section Nigri reveals drivers in fungal speciation.</title>
        <authorList>
            <consortium name="DOE Joint Genome Institute"/>
            <person name="Vesth T.C."/>
            <person name="Nybo J."/>
            <person name="Theobald S."/>
            <person name="Brandl J."/>
            <person name="Frisvad J.C."/>
            <person name="Nielsen K.F."/>
            <person name="Lyhne E.K."/>
            <person name="Kogle M.E."/>
            <person name="Kuo A."/>
            <person name="Riley R."/>
            <person name="Clum A."/>
            <person name="Nolan M."/>
            <person name="Lipzen A."/>
            <person name="Salamov A."/>
            <person name="Henrissat B."/>
            <person name="Wiebenga A."/>
            <person name="De vries R.P."/>
            <person name="Grigoriev I.V."/>
            <person name="Mortensen U.H."/>
            <person name="Andersen M.R."/>
            <person name="Baker S.E."/>
        </authorList>
    </citation>
    <scope>NUCLEOTIDE SEQUENCE [LARGE SCALE GENOMIC DNA]</scope>
    <source>
        <strain evidence="4 5">CBS 115571</strain>
    </source>
</reference>
<feature type="compositionally biased region" description="Low complexity" evidence="2">
    <location>
        <begin position="85"/>
        <end position="104"/>
    </location>
</feature>
<feature type="region of interest" description="Disordered" evidence="2">
    <location>
        <begin position="670"/>
        <end position="703"/>
    </location>
</feature>
<dbReference type="STRING" id="1450538.A0A2V5H0P6"/>
<dbReference type="NCBIfam" id="TIGR03696">
    <property type="entry name" value="Rhs_assc_core"/>
    <property type="match status" value="1"/>
</dbReference>
<dbReference type="InterPro" id="IPR050708">
    <property type="entry name" value="T6SS_VgrG/RHS"/>
</dbReference>
<dbReference type="Gene3D" id="2.180.10.10">
    <property type="entry name" value="RHS repeat-associated core"/>
    <property type="match status" value="1"/>
</dbReference>
<proteinExistence type="predicted"/>
<dbReference type="Pfam" id="PF25023">
    <property type="entry name" value="TEN_YD-shell"/>
    <property type="match status" value="1"/>
</dbReference>
<name>A0A2V5H0P6_ASPV1</name>
<evidence type="ECO:0000313" key="4">
    <source>
        <dbReference type="EMBL" id="PYI15154.1"/>
    </source>
</evidence>
<dbReference type="AlphaFoldDB" id="A0A2V5H0P6"/>
<evidence type="ECO:0000259" key="3">
    <source>
        <dbReference type="Pfam" id="PF25023"/>
    </source>
</evidence>